<dbReference type="SMART" id="SM00767">
    <property type="entry name" value="DCD"/>
    <property type="match status" value="1"/>
</dbReference>
<accession>A0A660KRL0</accession>
<feature type="compositionally biased region" description="Basic and acidic residues" evidence="1">
    <location>
        <begin position="22"/>
        <end position="42"/>
    </location>
</feature>
<evidence type="ECO:0000313" key="4">
    <source>
        <dbReference type="Proteomes" id="UP000327013"/>
    </source>
</evidence>
<evidence type="ECO:0000259" key="2">
    <source>
        <dbReference type="PROSITE" id="PS51222"/>
    </source>
</evidence>
<evidence type="ECO:0000256" key="1">
    <source>
        <dbReference type="SAM" id="MobiDB-lite"/>
    </source>
</evidence>
<feature type="compositionally biased region" description="Basic and acidic residues" evidence="1">
    <location>
        <begin position="49"/>
        <end position="64"/>
    </location>
</feature>
<dbReference type="Pfam" id="PF10539">
    <property type="entry name" value="Dev_Cell_Death"/>
    <property type="match status" value="1"/>
</dbReference>
<dbReference type="EMBL" id="CM017324">
    <property type="protein sequence ID" value="KAE8039067.1"/>
    <property type="molecule type" value="Genomic_DNA"/>
</dbReference>
<name>A0A660KRL0_9ROSI</name>
<dbReference type="PANTHER" id="PTHR46444">
    <property type="entry name" value="DCD (DEVELOPMENT AND CELL DEATH) DOMAIN PROTEIN-RELATED"/>
    <property type="match status" value="1"/>
</dbReference>
<dbReference type="AlphaFoldDB" id="A0A660KRL0"/>
<dbReference type="PANTHER" id="PTHR46444:SF11">
    <property type="entry name" value="DCD DOMAIN-CONTAINING PROTEIN"/>
    <property type="match status" value="1"/>
</dbReference>
<feature type="compositionally biased region" description="Basic residues" evidence="1">
    <location>
        <begin position="65"/>
        <end position="84"/>
    </location>
</feature>
<dbReference type="PROSITE" id="PS51222">
    <property type="entry name" value="DCD"/>
    <property type="match status" value="1"/>
</dbReference>
<proteinExistence type="predicted"/>
<feature type="region of interest" description="Disordered" evidence="1">
    <location>
        <begin position="1"/>
        <end position="223"/>
    </location>
</feature>
<sequence length="568" mass="65286">MDAYEPVKMNGEESTTITEVGGEEKDLTIKEATNEENTKEKEMIEEETDKGVKSETNIERDSKGRVNRLNKRSKRKRMALRKKMTKDNEKLESTNTNHTTSKRKMNDLGGSDVMTIEDANKLESLNQKGKKKKTSSDSNEVVDRNKLESLNQKGKKKTTSSDSNEVVLKSTEKPESSNKFSKKKMAMRVTNAVATKDAKEPKSSSKKGKMALTRSNEEVSKDSSKLKLLEKNKMEGIIFMCSSKTKKDCYRYKVLGLPASKKEIVLKIYNGMKLFLFDFDLKLMYGIYKAAGPGSYDIEPKAFKSEFPAQVRFTVLEDCLPVAEEKFKEVIKDNYYSKNKFNCQLTSEQVKNLCKLFRAASKGPKSKRLGRSLRAETHTSAFLERSGQHSRRAEARRFVDRERTRQQSWERERRPAFIGVDRYVERPLAYEREVFASPVLPSTLLPPLPQHSRPALALPSYAYERATELGTYRRDPLSEYHDRRFSDLELRHQVGIEHRDPYNLYTEHPLYHDPLYSAGEPIDYPLARQPPVEYGRPGLLPAYQHVSRPVAGTLPEQDHFPPLYRYLD</sequence>
<keyword evidence="4" id="KW-1185">Reference proteome</keyword>
<dbReference type="EMBL" id="CM017324">
    <property type="protein sequence ID" value="KAE8039066.1"/>
    <property type="molecule type" value="Genomic_DNA"/>
</dbReference>
<dbReference type="OrthoDB" id="1920894at2759"/>
<organism evidence="3 4">
    <name type="scientific">Carpinus fangiana</name>
    <dbReference type="NCBI Taxonomy" id="176857"/>
    <lineage>
        <taxon>Eukaryota</taxon>
        <taxon>Viridiplantae</taxon>
        <taxon>Streptophyta</taxon>
        <taxon>Embryophyta</taxon>
        <taxon>Tracheophyta</taxon>
        <taxon>Spermatophyta</taxon>
        <taxon>Magnoliopsida</taxon>
        <taxon>eudicotyledons</taxon>
        <taxon>Gunneridae</taxon>
        <taxon>Pentapetalae</taxon>
        <taxon>rosids</taxon>
        <taxon>fabids</taxon>
        <taxon>Fagales</taxon>
        <taxon>Betulaceae</taxon>
        <taxon>Carpinus</taxon>
    </lineage>
</organism>
<gene>
    <name evidence="3" type="ORF">FH972_011514</name>
</gene>
<evidence type="ECO:0000313" key="3">
    <source>
        <dbReference type="EMBL" id="KAE8039067.1"/>
    </source>
</evidence>
<protein>
    <recommendedName>
        <fullName evidence="2">DCD domain-containing protein</fullName>
    </recommendedName>
</protein>
<dbReference type="InterPro" id="IPR013989">
    <property type="entry name" value="Dev_and_cell_death_domain"/>
</dbReference>
<reference evidence="3 4" key="1">
    <citation type="submission" date="2019-06" db="EMBL/GenBank/DDBJ databases">
        <title>A chromosomal-level reference genome of Carpinus fangiana (Coryloideae, Betulaceae).</title>
        <authorList>
            <person name="Yang X."/>
            <person name="Wang Z."/>
            <person name="Zhang L."/>
            <person name="Hao G."/>
            <person name="Liu J."/>
            <person name="Yang Y."/>
        </authorList>
    </citation>
    <scope>NUCLEOTIDE SEQUENCE [LARGE SCALE GENOMIC DNA]</scope>
    <source>
        <strain evidence="3">Cfa_2016G</strain>
        <tissue evidence="3">Leaf</tissue>
    </source>
</reference>
<feature type="domain" description="DCD" evidence="2">
    <location>
        <begin position="232"/>
        <end position="359"/>
    </location>
</feature>
<dbReference type="Proteomes" id="UP000327013">
    <property type="component" value="Chromosome 4"/>
</dbReference>